<evidence type="ECO:0000313" key="4">
    <source>
        <dbReference type="Proteomes" id="UP000002038"/>
    </source>
</evidence>
<keyword evidence="2" id="KW-0732">Signal</keyword>
<sequence length="159" mass="16300">MQFKFFSILALAATCVVADEAVEKRNLEDQINSIATRLQGEFGSMITAVGSIPPQVASALGTAIPRPTDGNIQGYFSSLVSDVNDGSPPAWFTGLPDSARNFLSSKAAELATTRPPTPTTPPTPTADESGNHAPAARPTGAMMGSLVGAAGVLGLAVML</sequence>
<dbReference type="Proteomes" id="UP000002038">
    <property type="component" value="Unassembled WGS sequence"/>
</dbReference>
<accession>A0A179USN7</accession>
<reference evidence="3" key="1">
    <citation type="submission" date="2009-02" db="EMBL/GenBank/DDBJ databases">
        <title>The Genome Sequence of Blastomyces dermatitidis strain SLH14081.</title>
        <authorList>
            <consortium name="The Broad Institute Genome Sequencing Platform"/>
            <consortium name="Broad Institute Microbial Sequencing Center."/>
            <person name="Champion M."/>
            <person name="Cuomo C."/>
            <person name="Ma L.-J."/>
            <person name="Henn M.R."/>
            <person name="Klein B."/>
            <person name="Goldman B."/>
            <person name="Young S."/>
            <person name="Kodira C.D."/>
            <person name="Zeng Q."/>
            <person name="Koehrsen M."/>
            <person name="Alvarado L."/>
            <person name="Berlin A.M."/>
            <person name="Heiman D.I."/>
            <person name="Hepburn T.A."/>
            <person name="Saif S."/>
            <person name="Shea T.D."/>
            <person name="Shenoy N."/>
            <person name="Sykes S."/>
            <person name="Galagan J."/>
            <person name="Nusbaum C."/>
            <person name="Birren B."/>
        </authorList>
    </citation>
    <scope>NUCLEOTIDE SEQUENCE</scope>
    <source>
        <strain evidence="3">SLH14081</strain>
    </source>
</reference>
<keyword evidence="4" id="KW-1185">Reference proteome</keyword>
<protein>
    <submittedName>
        <fullName evidence="3">Uncharacterized protein</fullName>
    </submittedName>
</protein>
<dbReference type="RefSeq" id="XP_002623741.1">
    <property type="nucleotide sequence ID" value="XM_002623695.2"/>
</dbReference>
<feature type="region of interest" description="Disordered" evidence="1">
    <location>
        <begin position="109"/>
        <end position="139"/>
    </location>
</feature>
<feature type="chain" id="PRO_5010068418" evidence="2">
    <location>
        <begin position="19"/>
        <end position="159"/>
    </location>
</feature>
<feature type="compositionally biased region" description="Pro residues" evidence="1">
    <location>
        <begin position="115"/>
        <end position="124"/>
    </location>
</feature>
<reference evidence="4" key="2">
    <citation type="journal article" date="2015" name="PLoS Genet.">
        <title>The dynamic genome and transcriptome of the human fungal pathogen Blastomyces and close relative Emmonsia.</title>
        <authorList>
            <person name="Munoz J.F."/>
            <person name="Gauthier G.M."/>
            <person name="Desjardins C.A."/>
            <person name="Gallo J.E."/>
            <person name="Holder J."/>
            <person name="Sullivan T.D."/>
            <person name="Marty A.J."/>
            <person name="Carmen J.C."/>
            <person name="Chen Z."/>
            <person name="Ding L."/>
            <person name="Gujja S."/>
            <person name="Magrini V."/>
            <person name="Misas E."/>
            <person name="Mitreva M."/>
            <person name="Priest M."/>
            <person name="Saif S."/>
            <person name="Whiston E.A."/>
            <person name="Young S."/>
            <person name="Zeng Q."/>
            <person name="Goldman W.E."/>
            <person name="Mardis E.R."/>
            <person name="Taylor J.W."/>
            <person name="McEwen J.G."/>
            <person name="Clay O.K."/>
            <person name="Klein B.S."/>
            <person name="Cuomo C.A."/>
        </authorList>
    </citation>
    <scope>NUCLEOTIDE SEQUENCE [LARGE SCALE GENOMIC DNA]</scope>
    <source>
        <strain evidence="4">SLH14081</strain>
    </source>
</reference>
<evidence type="ECO:0000256" key="2">
    <source>
        <dbReference type="SAM" id="SignalP"/>
    </source>
</evidence>
<dbReference type="VEuPathDB" id="FungiDB:BDBG_05915"/>
<evidence type="ECO:0000313" key="3">
    <source>
        <dbReference type="EMBL" id="OAT10249.1"/>
    </source>
</evidence>
<dbReference type="OrthoDB" id="5419608at2759"/>
<dbReference type="GeneID" id="8509255"/>
<dbReference type="AlphaFoldDB" id="A0A179USN7"/>
<dbReference type="RefSeq" id="XP_031579231.1">
    <property type="nucleotide sequence ID" value="XM_031722359.1"/>
</dbReference>
<proteinExistence type="predicted"/>
<evidence type="ECO:0000256" key="1">
    <source>
        <dbReference type="SAM" id="MobiDB-lite"/>
    </source>
</evidence>
<gene>
    <name evidence="3" type="ORF">BDBG_05915</name>
</gene>
<feature type="signal peptide" evidence="2">
    <location>
        <begin position="1"/>
        <end position="18"/>
    </location>
</feature>
<dbReference type="EMBL" id="GG657459">
    <property type="protein sequence ID" value="OAT10250.1"/>
    <property type="molecule type" value="Genomic_DNA"/>
</dbReference>
<name>A0A179USN7_BLAGS</name>
<dbReference type="KEGG" id="bgh:BDBG_05915"/>
<dbReference type="EMBL" id="GG657459">
    <property type="protein sequence ID" value="OAT10249.1"/>
    <property type="molecule type" value="Genomic_DNA"/>
</dbReference>
<organism evidence="3 4">
    <name type="scientific">Blastomyces gilchristii (strain SLH14081)</name>
    <name type="common">Blastomyces dermatitidis</name>
    <dbReference type="NCBI Taxonomy" id="559298"/>
    <lineage>
        <taxon>Eukaryota</taxon>
        <taxon>Fungi</taxon>
        <taxon>Dikarya</taxon>
        <taxon>Ascomycota</taxon>
        <taxon>Pezizomycotina</taxon>
        <taxon>Eurotiomycetes</taxon>
        <taxon>Eurotiomycetidae</taxon>
        <taxon>Onygenales</taxon>
        <taxon>Ajellomycetaceae</taxon>
        <taxon>Blastomyces</taxon>
    </lineage>
</organism>